<name>A0A8J6Z5S1_9RHOB</name>
<protein>
    <submittedName>
        <fullName evidence="2">SGNH/GDSL hydrolase family protein</fullName>
    </submittedName>
</protein>
<comment type="caution">
    <text evidence="2">The sequence shown here is derived from an EMBL/GenBank/DDBJ whole genome shotgun (WGS) entry which is preliminary data.</text>
</comment>
<feature type="domain" description="SGNH hydrolase-type esterase" evidence="1">
    <location>
        <begin position="8"/>
        <end position="200"/>
    </location>
</feature>
<dbReference type="InterPro" id="IPR013830">
    <property type="entry name" value="SGNH_hydro"/>
</dbReference>
<dbReference type="GO" id="GO:0016788">
    <property type="term" value="F:hydrolase activity, acting on ester bonds"/>
    <property type="evidence" value="ECO:0007669"/>
    <property type="project" value="UniProtKB-ARBA"/>
</dbReference>
<sequence length="217" mass="22662">MSDRVILCYGDSNTHGASAIAADGSWTRHDAATRWPMRLAAALGPGYRVIEEGLPGRTTCLDDPFEGEFLNGLRVLPAVLRSHKPVDLVVLMLGTNDLKARFSMTAADIAKGIARLITEIRRHACGPGGGDPDILVVAPPPITETGVPAPHMLGGAEKSRALAAEMAAVAAAAGTMFYDAGLVAQVDPLDGIHLDAEAHAGLAEGLARAIRDWGATR</sequence>
<dbReference type="SUPFAM" id="SSF52266">
    <property type="entry name" value="SGNH hydrolase"/>
    <property type="match status" value="1"/>
</dbReference>
<dbReference type="Proteomes" id="UP000609121">
    <property type="component" value="Unassembled WGS sequence"/>
</dbReference>
<dbReference type="EMBL" id="JACVXA010000003">
    <property type="protein sequence ID" value="MBE3636860.1"/>
    <property type="molecule type" value="Genomic_DNA"/>
</dbReference>
<keyword evidence="2" id="KW-0378">Hydrolase</keyword>
<reference evidence="2" key="1">
    <citation type="submission" date="2020-09" db="EMBL/GenBank/DDBJ databases">
        <title>A novel bacterium of genus Mangrovicoccus, isolated from South China Sea.</title>
        <authorList>
            <person name="Huang H."/>
            <person name="Mo K."/>
            <person name="Hu Y."/>
        </authorList>
    </citation>
    <scope>NUCLEOTIDE SEQUENCE</scope>
    <source>
        <strain evidence="2">HB182678</strain>
    </source>
</reference>
<dbReference type="InterPro" id="IPR051532">
    <property type="entry name" value="Ester_Hydrolysis_Enzymes"/>
</dbReference>
<dbReference type="CDD" id="cd01839">
    <property type="entry name" value="SGNH_arylesterase_like"/>
    <property type="match status" value="1"/>
</dbReference>
<dbReference type="RefSeq" id="WP_193179040.1">
    <property type="nucleotide sequence ID" value="NZ_JACVXA010000003.1"/>
</dbReference>
<dbReference type="Gene3D" id="3.40.50.1110">
    <property type="entry name" value="SGNH hydrolase"/>
    <property type="match status" value="1"/>
</dbReference>
<dbReference type="Pfam" id="PF13472">
    <property type="entry name" value="Lipase_GDSL_2"/>
    <property type="match status" value="1"/>
</dbReference>
<organism evidence="2 3">
    <name type="scientific">Mangrovicoccus algicola</name>
    <dbReference type="NCBI Taxonomy" id="2771008"/>
    <lineage>
        <taxon>Bacteria</taxon>
        <taxon>Pseudomonadati</taxon>
        <taxon>Pseudomonadota</taxon>
        <taxon>Alphaproteobacteria</taxon>
        <taxon>Rhodobacterales</taxon>
        <taxon>Paracoccaceae</taxon>
        <taxon>Mangrovicoccus</taxon>
    </lineage>
</organism>
<dbReference type="PANTHER" id="PTHR30383">
    <property type="entry name" value="THIOESTERASE 1/PROTEASE 1/LYSOPHOSPHOLIPASE L1"/>
    <property type="match status" value="1"/>
</dbReference>
<gene>
    <name evidence="2" type="ORF">ICN82_01420</name>
</gene>
<proteinExistence type="predicted"/>
<keyword evidence="3" id="KW-1185">Reference proteome</keyword>
<dbReference type="AlphaFoldDB" id="A0A8J6Z5S1"/>
<evidence type="ECO:0000259" key="1">
    <source>
        <dbReference type="Pfam" id="PF13472"/>
    </source>
</evidence>
<evidence type="ECO:0000313" key="2">
    <source>
        <dbReference type="EMBL" id="MBE3636860.1"/>
    </source>
</evidence>
<dbReference type="PANTHER" id="PTHR30383:SF29">
    <property type="entry name" value="SGNH HYDROLASE-TYPE ESTERASE DOMAIN-CONTAINING PROTEIN"/>
    <property type="match status" value="1"/>
</dbReference>
<accession>A0A8J6Z5S1</accession>
<dbReference type="InterPro" id="IPR036514">
    <property type="entry name" value="SGNH_hydro_sf"/>
</dbReference>
<evidence type="ECO:0000313" key="3">
    <source>
        <dbReference type="Proteomes" id="UP000609121"/>
    </source>
</evidence>